<evidence type="ECO:0000256" key="2">
    <source>
        <dbReference type="ARBA" id="ARBA00022823"/>
    </source>
</evidence>
<dbReference type="CDD" id="cd06848">
    <property type="entry name" value="GCS_H"/>
    <property type="match status" value="1"/>
</dbReference>
<evidence type="ECO:0000256" key="1">
    <source>
        <dbReference type="ARBA" id="ARBA00009249"/>
    </source>
</evidence>
<dbReference type="SUPFAM" id="SSF51230">
    <property type="entry name" value="Single hybrid motif"/>
    <property type="match status" value="1"/>
</dbReference>
<dbReference type="Gene3D" id="2.40.50.100">
    <property type="match status" value="1"/>
</dbReference>
<comment type="caution">
    <text evidence="5">The sequence shown here is derived from an EMBL/GenBank/DDBJ whole genome shotgun (WGS) entry which is preliminary data.</text>
</comment>
<evidence type="ECO:0000259" key="4">
    <source>
        <dbReference type="PROSITE" id="PS50968"/>
    </source>
</evidence>
<feature type="domain" description="Lipoyl-binding" evidence="4">
    <location>
        <begin position="18"/>
        <end position="100"/>
    </location>
</feature>
<dbReference type="InterPro" id="IPR003016">
    <property type="entry name" value="2-oxoA_DH_lipoyl-BS"/>
</dbReference>
<organism evidence="5 6">
    <name type="scientific">Ferrovibrio xuzhouensis</name>
    <dbReference type="NCBI Taxonomy" id="1576914"/>
    <lineage>
        <taxon>Bacteria</taxon>
        <taxon>Pseudomonadati</taxon>
        <taxon>Pseudomonadota</taxon>
        <taxon>Alphaproteobacteria</taxon>
        <taxon>Rhodospirillales</taxon>
        <taxon>Rhodospirillaceae</taxon>
        <taxon>Ferrovibrio</taxon>
    </lineage>
</organism>
<dbReference type="PANTHER" id="PTHR11715">
    <property type="entry name" value="GLYCINE CLEAVAGE SYSTEM H PROTEIN"/>
    <property type="match status" value="1"/>
</dbReference>
<dbReference type="InterPro" id="IPR017453">
    <property type="entry name" value="GCV_H_sub"/>
</dbReference>
<comment type="similarity">
    <text evidence="1 3">Belongs to the GcvH family.</text>
</comment>
<dbReference type="InterPro" id="IPR011053">
    <property type="entry name" value="Single_hybrid_motif"/>
</dbReference>
<dbReference type="InterPro" id="IPR033753">
    <property type="entry name" value="GCV_H/Fam206"/>
</dbReference>
<dbReference type="PANTHER" id="PTHR11715:SF3">
    <property type="entry name" value="GLYCINE CLEAVAGE SYSTEM H PROTEIN-RELATED"/>
    <property type="match status" value="1"/>
</dbReference>
<protein>
    <recommendedName>
        <fullName evidence="3">Glycine cleavage system H protein</fullName>
    </recommendedName>
</protein>
<evidence type="ECO:0000313" key="5">
    <source>
        <dbReference type="EMBL" id="MFC3674244.1"/>
    </source>
</evidence>
<comment type="cofactor">
    <cofactor evidence="3">
        <name>(R)-lipoate</name>
        <dbReference type="ChEBI" id="CHEBI:83088"/>
    </cofactor>
    <text evidence="3">Binds 1 lipoyl cofactor covalently.</text>
</comment>
<gene>
    <name evidence="3 5" type="primary">gcvH</name>
    <name evidence="5" type="ORF">ACFOOQ_01735</name>
</gene>
<accession>A0ABV7V9W5</accession>
<comment type="subunit">
    <text evidence="3">The glycine cleavage system is composed of four proteins: P, T, L and H.</text>
</comment>
<sequence>MTVRYTKDHEWVRLDGEVATIGISDYAQSQLGDVVFVDLPAPGKKVAAGDEVAVVESVKAASEVYAPIGGEVVEGNQAIADDPSLVNREAQTGGWFVKLKIADKAELDALMDQAAYDAFLKTL</sequence>
<proteinExistence type="inferred from homology"/>
<dbReference type="NCBIfam" id="NF002270">
    <property type="entry name" value="PRK01202.1"/>
    <property type="match status" value="1"/>
</dbReference>
<dbReference type="Proteomes" id="UP001595711">
    <property type="component" value="Unassembled WGS sequence"/>
</dbReference>
<dbReference type="InterPro" id="IPR000089">
    <property type="entry name" value="Biotin_lipoyl"/>
</dbReference>
<evidence type="ECO:0000256" key="3">
    <source>
        <dbReference type="HAMAP-Rule" id="MF_00272"/>
    </source>
</evidence>
<dbReference type="HAMAP" id="MF_00272">
    <property type="entry name" value="GcvH"/>
    <property type="match status" value="1"/>
</dbReference>
<dbReference type="NCBIfam" id="TIGR00527">
    <property type="entry name" value="gcvH"/>
    <property type="match status" value="1"/>
</dbReference>
<dbReference type="PROSITE" id="PS00189">
    <property type="entry name" value="LIPOYL"/>
    <property type="match status" value="1"/>
</dbReference>
<dbReference type="InterPro" id="IPR002930">
    <property type="entry name" value="GCV_H"/>
</dbReference>
<dbReference type="EMBL" id="JBHRYJ010000001">
    <property type="protein sequence ID" value="MFC3674244.1"/>
    <property type="molecule type" value="Genomic_DNA"/>
</dbReference>
<comment type="function">
    <text evidence="3">The glycine cleavage system catalyzes the degradation of glycine. The H protein shuttles the methylamine group of glycine from the P protein to the T protein.</text>
</comment>
<dbReference type="PROSITE" id="PS50968">
    <property type="entry name" value="BIOTINYL_LIPOYL"/>
    <property type="match status" value="1"/>
</dbReference>
<name>A0ABV7V9W5_9PROT</name>
<feature type="modified residue" description="N6-lipoyllysine" evidence="3">
    <location>
        <position position="59"/>
    </location>
</feature>
<keyword evidence="2 3" id="KW-0450">Lipoyl</keyword>
<evidence type="ECO:0000313" key="6">
    <source>
        <dbReference type="Proteomes" id="UP001595711"/>
    </source>
</evidence>
<keyword evidence="6" id="KW-1185">Reference proteome</keyword>
<dbReference type="RefSeq" id="WP_379720850.1">
    <property type="nucleotide sequence ID" value="NZ_JBHRYJ010000001.1"/>
</dbReference>
<dbReference type="Pfam" id="PF01597">
    <property type="entry name" value="GCV_H"/>
    <property type="match status" value="1"/>
</dbReference>
<reference evidence="6" key="1">
    <citation type="journal article" date="2019" name="Int. J. Syst. Evol. Microbiol.">
        <title>The Global Catalogue of Microorganisms (GCM) 10K type strain sequencing project: providing services to taxonomists for standard genome sequencing and annotation.</title>
        <authorList>
            <consortium name="The Broad Institute Genomics Platform"/>
            <consortium name="The Broad Institute Genome Sequencing Center for Infectious Disease"/>
            <person name="Wu L."/>
            <person name="Ma J."/>
        </authorList>
    </citation>
    <scope>NUCLEOTIDE SEQUENCE [LARGE SCALE GENOMIC DNA]</scope>
    <source>
        <strain evidence="6">KCTC 42182</strain>
    </source>
</reference>